<reference evidence="3 4" key="1">
    <citation type="journal article" date="2018" name="Cell">
        <title>The Chara Genome: Secondary Complexity and Implications for Plant Terrestrialization.</title>
        <authorList>
            <person name="Nishiyama T."/>
            <person name="Sakayama H."/>
            <person name="Vries J.D."/>
            <person name="Buschmann H."/>
            <person name="Saint-Marcoux D."/>
            <person name="Ullrich K.K."/>
            <person name="Haas F.B."/>
            <person name="Vanderstraeten L."/>
            <person name="Becker D."/>
            <person name="Lang D."/>
            <person name="Vosolsobe S."/>
            <person name="Rombauts S."/>
            <person name="Wilhelmsson P.K.I."/>
            <person name="Janitza P."/>
            <person name="Kern R."/>
            <person name="Heyl A."/>
            <person name="Rumpler F."/>
            <person name="Villalobos L.I.A.C."/>
            <person name="Clay J.M."/>
            <person name="Skokan R."/>
            <person name="Toyoda A."/>
            <person name="Suzuki Y."/>
            <person name="Kagoshima H."/>
            <person name="Schijlen E."/>
            <person name="Tajeshwar N."/>
            <person name="Catarino B."/>
            <person name="Hetherington A.J."/>
            <person name="Saltykova A."/>
            <person name="Bonnot C."/>
            <person name="Breuninger H."/>
            <person name="Symeonidi A."/>
            <person name="Radhakrishnan G.V."/>
            <person name="Van Nieuwerburgh F."/>
            <person name="Deforce D."/>
            <person name="Chang C."/>
            <person name="Karol K.G."/>
            <person name="Hedrich R."/>
            <person name="Ulvskov P."/>
            <person name="Glockner G."/>
            <person name="Delwiche C.F."/>
            <person name="Petrasek J."/>
            <person name="Van de Peer Y."/>
            <person name="Friml J."/>
            <person name="Beilby M."/>
            <person name="Dolan L."/>
            <person name="Kohara Y."/>
            <person name="Sugano S."/>
            <person name="Fujiyama A."/>
            <person name="Delaux P.-M."/>
            <person name="Quint M."/>
            <person name="TheiBen G."/>
            <person name="Hagemann M."/>
            <person name="Harholt J."/>
            <person name="Dunand C."/>
            <person name="Zachgo S."/>
            <person name="Langdale J."/>
            <person name="Maumus F."/>
            <person name="Straeten D.V.D."/>
            <person name="Gould S.B."/>
            <person name="Rensing S.A."/>
        </authorList>
    </citation>
    <scope>NUCLEOTIDE SEQUENCE [LARGE SCALE GENOMIC DNA]</scope>
    <source>
        <strain evidence="3 4">S276</strain>
    </source>
</reference>
<dbReference type="Gramene" id="GBG65566">
    <property type="protein sequence ID" value="GBG65566"/>
    <property type="gene ID" value="CBR_g51449"/>
</dbReference>
<dbReference type="EMBL" id="BFEA01000063">
    <property type="protein sequence ID" value="GBG65566.1"/>
    <property type="molecule type" value="Genomic_DNA"/>
</dbReference>
<name>A0A388K6B5_CHABU</name>
<protein>
    <recommendedName>
        <fullName evidence="2">Nascent polypeptide-associated complex subunit alpha-like UBA domain-containing protein</fullName>
    </recommendedName>
</protein>
<accession>A0A388K6B5</accession>
<evidence type="ECO:0000313" key="4">
    <source>
        <dbReference type="Proteomes" id="UP000265515"/>
    </source>
</evidence>
<organism evidence="3 4">
    <name type="scientific">Chara braunii</name>
    <name type="common">Braun's stonewort</name>
    <dbReference type="NCBI Taxonomy" id="69332"/>
    <lineage>
        <taxon>Eukaryota</taxon>
        <taxon>Viridiplantae</taxon>
        <taxon>Streptophyta</taxon>
        <taxon>Charophyceae</taxon>
        <taxon>Charales</taxon>
        <taxon>Characeae</taxon>
        <taxon>Chara</taxon>
    </lineage>
</organism>
<dbReference type="GO" id="GO:0031398">
    <property type="term" value="P:positive regulation of protein ubiquitination"/>
    <property type="evidence" value="ECO:0007669"/>
    <property type="project" value="EnsemblPlants"/>
</dbReference>
<dbReference type="AlphaFoldDB" id="A0A388K6B5"/>
<evidence type="ECO:0000313" key="3">
    <source>
        <dbReference type="EMBL" id="GBG65566.1"/>
    </source>
</evidence>
<dbReference type="Pfam" id="PF19026">
    <property type="entry name" value="UBA_HYPK"/>
    <property type="match status" value="1"/>
</dbReference>
<sequence>MADGTSEARPTGDAAAASRDQQQQSRALDSITDHVEERQLDSARVQQAMASITAASEADRRAQLARERELAAVRINGADVDIIVSELELEKKVAESMLREHKGDVVAALRSFL</sequence>
<dbReference type="PANTHER" id="PTHR31184">
    <property type="entry name" value="HUNTINGTIN-INTERACTING PROTEIN K FAMILY MEMBER"/>
    <property type="match status" value="1"/>
</dbReference>
<dbReference type="CDD" id="cd14361">
    <property type="entry name" value="UBA_HYPK"/>
    <property type="match status" value="1"/>
</dbReference>
<dbReference type="PANTHER" id="PTHR31184:SF2">
    <property type="entry name" value="HUNTINGTIN-INTERACTING PROTEIN K"/>
    <property type="match status" value="1"/>
</dbReference>
<feature type="domain" description="Nascent polypeptide-associated complex subunit alpha-like UBA" evidence="2">
    <location>
        <begin position="73"/>
        <end position="113"/>
    </location>
</feature>
<dbReference type="InterPro" id="IPR052617">
    <property type="entry name" value="Huntingtin-int_K"/>
</dbReference>
<dbReference type="STRING" id="69332.A0A388K6B5"/>
<proteinExistence type="predicted"/>
<dbReference type="InterPro" id="IPR044034">
    <property type="entry name" value="NAC-like_UBA"/>
</dbReference>
<feature type="compositionally biased region" description="Low complexity" evidence="1">
    <location>
        <begin position="13"/>
        <end position="27"/>
    </location>
</feature>
<dbReference type="GO" id="GO:0031415">
    <property type="term" value="C:NatA complex"/>
    <property type="evidence" value="ECO:0007669"/>
    <property type="project" value="EnsemblPlants"/>
</dbReference>
<dbReference type="InterPro" id="IPR038922">
    <property type="entry name" value="HYPK_UBA"/>
</dbReference>
<gene>
    <name evidence="3" type="ORF">CBR_g51449</name>
</gene>
<evidence type="ECO:0000259" key="2">
    <source>
        <dbReference type="Pfam" id="PF19026"/>
    </source>
</evidence>
<keyword evidence="4" id="KW-1185">Reference proteome</keyword>
<feature type="region of interest" description="Disordered" evidence="1">
    <location>
        <begin position="1"/>
        <end position="33"/>
    </location>
</feature>
<comment type="caution">
    <text evidence="3">The sequence shown here is derived from an EMBL/GenBank/DDBJ whole genome shotgun (WGS) entry which is preliminary data.</text>
</comment>
<dbReference type="OMA" id="IIGDRRN"/>
<dbReference type="OrthoDB" id="285219at2759"/>
<dbReference type="GO" id="GO:0050821">
    <property type="term" value="P:protein stabilization"/>
    <property type="evidence" value="ECO:0007669"/>
    <property type="project" value="TreeGrafter"/>
</dbReference>
<dbReference type="Proteomes" id="UP000265515">
    <property type="component" value="Unassembled WGS sequence"/>
</dbReference>
<dbReference type="GO" id="GO:0009651">
    <property type="term" value="P:response to salt stress"/>
    <property type="evidence" value="ECO:0007669"/>
    <property type="project" value="EnsemblPlants"/>
</dbReference>
<evidence type="ECO:0000256" key="1">
    <source>
        <dbReference type="SAM" id="MobiDB-lite"/>
    </source>
</evidence>